<feature type="chain" id="PRO_5013027751" evidence="1">
    <location>
        <begin position="21"/>
        <end position="119"/>
    </location>
</feature>
<organism evidence="2">
    <name type="scientific">Amphimedon queenslandica</name>
    <name type="common">Sponge</name>
    <dbReference type="NCBI Taxonomy" id="400682"/>
    <lineage>
        <taxon>Eukaryota</taxon>
        <taxon>Metazoa</taxon>
        <taxon>Porifera</taxon>
        <taxon>Demospongiae</taxon>
        <taxon>Heteroscleromorpha</taxon>
        <taxon>Haplosclerida</taxon>
        <taxon>Niphatidae</taxon>
        <taxon>Amphimedon</taxon>
    </lineage>
</organism>
<dbReference type="EnsemblMetazoa" id="Aqu2.1.20928_001">
    <property type="protein sequence ID" value="Aqu2.1.20928_001"/>
    <property type="gene ID" value="Aqu2.1.20928"/>
</dbReference>
<reference evidence="2" key="1">
    <citation type="submission" date="2017-05" db="UniProtKB">
        <authorList>
            <consortium name="EnsemblMetazoa"/>
        </authorList>
    </citation>
    <scope>IDENTIFICATION</scope>
</reference>
<feature type="signal peptide" evidence="1">
    <location>
        <begin position="1"/>
        <end position="20"/>
    </location>
</feature>
<dbReference type="AlphaFoldDB" id="A0A1X7U0M4"/>
<dbReference type="InParanoid" id="A0A1X7U0M4"/>
<proteinExistence type="predicted"/>
<keyword evidence="1" id="KW-0732">Signal</keyword>
<dbReference type="OrthoDB" id="5971203at2759"/>
<sequence>MMLLCAIAFIISSASSATLAQQSYSCKPNAVSCNDIKKYWPESPSKNYSIVTKEGTTYIYCNMEEPYCGSIGWTRLAYLNMSDATVNCPSGFRLYQSGGVRACVSNINWRQLYISSVSI</sequence>
<evidence type="ECO:0000256" key="1">
    <source>
        <dbReference type="SAM" id="SignalP"/>
    </source>
</evidence>
<evidence type="ECO:0000313" key="2">
    <source>
        <dbReference type="EnsemblMetazoa" id="Aqu2.1.20928_001"/>
    </source>
</evidence>
<accession>A0A1X7U0M4</accession>
<protein>
    <submittedName>
        <fullName evidence="2">Uncharacterized protein</fullName>
    </submittedName>
</protein>
<name>A0A1X7U0M4_AMPQE</name>